<reference evidence="2 3" key="1">
    <citation type="submission" date="2014-04" db="EMBL/GenBank/DDBJ databases">
        <authorList>
            <consortium name="DOE Joint Genome Institute"/>
            <person name="Kuo A."/>
            <person name="Girlanda M."/>
            <person name="Perotto S."/>
            <person name="Kohler A."/>
            <person name="Nagy L.G."/>
            <person name="Floudas D."/>
            <person name="Copeland A."/>
            <person name="Barry K.W."/>
            <person name="Cichocki N."/>
            <person name="Veneault-Fourrey C."/>
            <person name="LaButti K."/>
            <person name="Lindquist E.A."/>
            <person name="Lipzen A."/>
            <person name="Lundell T."/>
            <person name="Morin E."/>
            <person name="Murat C."/>
            <person name="Sun H."/>
            <person name="Tunlid A."/>
            <person name="Henrissat B."/>
            <person name="Grigoriev I.V."/>
            <person name="Hibbett D.S."/>
            <person name="Martin F."/>
            <person name="Nordberg H.P."/>
            <person name="Cantor M.N."/>
            <person name="Hua S.X."/>
        </authorList>
    </citation>
    <scope>NUCLEOTIDE SEQUENCE [LARGE SCALE GENOMIC DNA]</scope>
    <source>
        <strain evidence="2 3">MUT 4182</strain>
    </source>
</reference>
<dbReference type="HOGENOM" id="CLU_010595_5_2_1"/>
<dbReference type="STRING" id="1051891.A0A0C3M399"/>
<dbReference type="Pfam" id="PF13489">
    <property type="entry name" value="Methyltransf_23"/>
    <property type="match status" value="1"/>
</dbReference>
<sequence>MDLARSRSQSISVSSSPSNSDSDDPRSGSPSSVRSLSSTSTVSSDREEAFFRDLAGRKLNTMNVAYTLPSDSSEIKRMDQEHRMLKFVLNSNYVGNVKDVLASTKEKEKRILDCGTGSGLWCIEVAEEFPQASVIGVDLAPIQPRVVPPNCTFELFDLDGQQLPYPDGYFDVIHCRSVYMGIRNYPLFLRECTRVLRRNGMIILAEADTQPLTDNKRPMAPEYAQGWTTLWNEYRKSLGKNGFDVTIPSRLRGLLQEVPALRDNVVAQEALVPIGTWPKDPLLLTIGQLSWMNQDNLLFSLIPTLVGVNGMREDQVKKLIEAAQKDLYYPQIRPYVCWHFAHARKIGGR</sequence>
<keyword evidence="3" id="KW-1185">Reference proteome</keyword>
<dbReference type="AlphaFoldDB" id="A0A0C3M399"/>
<evidence type="ECO:0000256" key="1">
    <source>
        <dbReference type="SAM" id="MobiDB-lite"/>
    </source>
</evidence>
<accession>A0A0C3M399</accession>
<dbReference type="OrthoDB" id="2013972at2759"/>
<gene>
    <name evidence="2" type="ORF">M407DRAFT_72228</name>
</gene>
<organism evidence="2 3">
    <name type="scientific">Tulasnella calospora MUT 4182</name>
    <dbReference type="NCBI Taxonomy" id="1051891"/>
    <lineage>
        <taxon>Eukaryota</taxon>
        <taxon>Fungi</taxon>
        <taxon>Dikarya</taxon>
        <taxon>Basidiomycota</taxon>
        <taxon>Agaricomycotina</taxon>
        <taxon>Agaricomycetes</taxon>
        <taxon>Cantharellales</taxon>
        <taxon>Tulasnellaceae</taxon>
        <taxon>Tulasnella</taxon>
    </lineage>
</organism>
<protein>
    <recommendedName>
        <fullName evidence="4">Methyltransferase domain-containing protein</fullName>
    </recommendedName>
</protein>
<feature type="compositionally biased region" description="Low complexity" evidence="1">
    <location>
        <begin position="1"/>
        <end position="20"/>
    </location>
</feature>
<dbReference type="GO" id="GO:0008168">
    <property type="term" value="F:methyltransferase activity"/>
    <property type="evidence" value="ECO:0007669"/>
    <property type="project" value="TreeGrafter"/>
</dbReference>
<dbReference type="Gene3D" id="3.40.50.150">
    <property type="entry name" value="Vaccinia Virus protein VP39"/>
    <property type="match status" value="1"/>
</dbReference>
<name>A0A0C3M399_9AGAM</name>
<evidence type="ECO:0008006" key="4">
    <source>
        <dbReference type="Google" id="ProtNLM"/>
    </source>
</evidence>
<dbReference type="InterPro" id="IPR029063">
    <property type="entry name" value="SAM-dependent_MTases_sf"/>
</dbReference>
<proteinExistence type="predicted"/>
<dbReference type="SUPFAM" id="SSF53335">
    <property type="entry name" value="S-adenosyl-L-methionine-dependent methyltransferases"/>
    <property type="match status" value="1"/>
</dbReference>
<dbReference type="Proteomes" id="UP000054248">
    <property type="component" value="Unassembled WGS sequence"/>
</dbReference>
<dbReference type="PANTHER" id="PTHR43591">
    <property type="entry name" value="METHYLTRANSFERASE"/>
    <property type="match status" value="1"/>
</dbReference>
<feature type="region of interest" description="Disordered" evidence="1">
    <location>
        <begin position="1"/>
        <end position="40"/>
    </location>
</feature>
<dbReference type="PANTHER" id="PTHR43591:SF24">
    <property type="entry name" value="2-METHOXY-6-POLYPRENYL-1,4-BENZOQUINOL METHYLASE, MITOCHONDRIAL"/>
    <property type="match status" value="1"/>
</dbReference>
<feature type="compositionally biased region" description="Low complexity" evidence="1">
    <location>
        <begin position="27"/>
        <end position="40"/>
    </location>
</feature>
<dbReference type="EMBL" id="KN822998">
    <property type="protein sequence ID" value="KIO28167.1"/>
    <property type="molecule type" value="Genomic_DNA"/>
</dbReference>
<evidence type="ECO:0000313" key="2">
    <source>
        <dbReference type="EMBL" id="KIO28167.1"/>
    </source>
</evidence>
<reference evidence="3" key="2">
    <citation type="submission" date="2015-01" db="EMBL/GenBank/DDBJ databases">
        <title>Evolutionary Origins and Diversification of the Mycorrhizal Mutualists.</title>
        <authorList>
            <consortium name="DOE Joint Genome Institute"/>
            <consortium name="Mycorrhizal Genomics Consortium"/>
            <person name="Kohler A."/>
            <person name="Kuo A."/>
            <person name="Nagy L.G."/>
            <person name="Floudas D."/>
            <person name="Copeland A."/>
            <person name="Barry K.W."/>
            <person name="Cichocki N."/>
            <person name="Veneault-Fourrey C."/>
            <person name="LaButti K."/>
            <person name="Lindquist E.A."/>
            <person name="Lipzen A."/>
            <person name="Lundell T."/>
            <person name="Morin E."/>
            <person name="Murat C."/>
            <person name="Riley R."/>
            <person name="Ohm R."/>
            <person name="Sun H."/>
            <person name="Tunlid A."/>
            <person name="Henrissat B."/>
            <person name="Grigoriev I.V."/>
            <person name="Hibbett D.S."/>
            <person name="Martin F."/>
        </authorList>
    </citation>
    <scope>NUCLEOTIDE SEQUENCE [LARGE SCALE GENOMIC DNA]</scope>
    <source>
        <strain evidence="3">MUT 4182</strain>
    </source>
</reference>
<dbReference type="CDD" id="cd02440">
    <property type="entry name" value="AdoMet_MTases"/>
    <property type="match status" value="1"/>
</dbReference>
<evidence type="ECO:0000313" key="3">
    <source>
        <dbReference type="Proteomes" id="UP000054248"/>
    </source>
</evidence>